<feature type="active site" description="Proton acceptor" evidence="3">
    <location>
        <position position="212"/>
    </location>
</feature>
<feature type="site" description="Could be important to modulate the pK values of the two catalytic cysteine residues" evidence="3">
    <location>
        <position position="203"/>
    </location>
</feature>
<dbReference type="SUPFAM" id="SSF54506">
    <property type="entry name" value="Diaminopimelate epimerase-like"/>
    <property type="match status" value="2"/>
</dbReference>
<comment type="function">
    <text evidence="3">Catalyzes the stereoinversion of LL-2,6-diaminopimelate (L,L-DAP) to meso-diaminopimelate (meso-DAP), a precursor of L-lysine and an essential component of the bacterial peptidoglycan.</text>
</comment>
<dbReference type="EC" id="5.1.1.7" evidence="3 4"/>
<organism evidence="5 6">
    <name type="scientific">Actinopolyspora mortivallis</name>
    <dbReference type="NCBI Taxonomy" id="33906"/>
    <lineage>
        <taxon>Bacteria</taxon>
        <taxon>Bacillati</taxon>
        <taxon>Actinomycetota</taxon>
        <taxon>Actinomycetes</taxon>
        <taxon>Actinopolysporales</taxon>
        <taxon>Actinopolysporaceae</taxon>
        <taxon>Actinopolyspora</taxon>
    </lineage>
</organism>
<comment type="catalytic activity">
    <reaction evidence="3">
        <text>(2S,6S)-2,6-diaminopimelate = meso-2,6-diaminopimelate</text>
        <dbReference type="Rhea" id="RHEA:15393"/>
        <dbReference type="ChEBI" id="CHEBI:57609"/>
        <dbReference type="ChEBI" id="CHEBI:57791"/>
        <dbReference type="EC" id="5.1.1.7"/>
    </reaction>
</comment>
<feature type="binding site" evidence="3">
    <location>
        <begin position="213"/>
        <end position="214"/>
    </location>
    <ligand>
        <name>substrate</name>
    </ligand>
</feature>
<dbReference type="InParanoid" id="A0A2T0GSV5"/>
<comment type="subcellular location">
    <subcellularLocation>
        <location evidence="3">Cytoplasm</location>
    </subcellularLocation>
</comment>
<dbReference type="PANTHER" id="PTHR31689:SF0">
    <property type="entry name" value="DIAMINOPIMELATE EPIMERASE"/>
    <property type="match status" value="1"/>
</dbReference>
<dbReference type="GO" id="GO:0008837">
    <property type="term" value="F:diaminopimelate epimerase activity"/>
    <property type="evidence" value="ECO:0007669"/>
    <property type="project" value="UniProtKB-UniRule"/>
</dbReference>
<evidence type="ECO:0000313" key="5">
    <source>
        <dbReference type="EMBL" id="PRW62195.1"/>
    </source>
</evidence>
<evidence type="ECO:0000256" key="4">
    <source>
        <dbReference type="NCBIfam" id="TIGR00652"/>
    </source>
</evidence>
<evidence type="ECO:0000256" key="3">
    <source>
        <dbReference type="HAMAP-Rule" id="MF_00197"/>
    </source>
</evidence>
<dbReference type="HAMAP" id="MF_00197">
    <property type="entry name" value="DAP_epimerase"/>
    <property type="match status" value="1"/>
</dbReference>
<keyword evidence="6" id="KW-1185">Reference proteome</keyword>
<feature type="binding site" evidence="3">
    <location>
        <position position="185"/>
    </location>
    <ligand>
        <name>substrate</name>
    </ligand>
</feature>
<keyword evidence="2 3" id="KW-0413">Isomerase</keyword>
<dbReference type="InterPro" id="IPR001653">
    <property type="entry name" value="DAP_epimerase_DapF"/>
</dbReference>
<dbReference type="Gene3D" id="3.10.310.10">
    <property type="entry name" value="Diaminopimelate Epimerase, Chain A, domain 1"/>
    <property type="match status" value="2"/>
</dbReference>
<sequence length="272" mass="28541">MHGAGNDFVLLDLRETDPPSPEVCRALADRHTGVGCDMILGVRTPRSTEAVASFDIRTAEGAPARQCGNGARCVAAWLLRADLATGPRFALDSPSGTHTVEVLDEHTFTVDMGTPRFVPGRSSGAPDFGEECHHVDLGHGPRPRFTSVHLGNPHAVIEVADVDTAPVTGVGPALQKSPLSPSTVNVGFAEVVSRERIRLRVYEYGAGETLSCGSGACAAVAALVRRGRVDDSVSVSLAGGELHVTWPDPAAPVLLTGPAAFVYEGRLPHAYP</sequence>
<proteinExistence type="inferred from homology"/>
<dbReference type="STRING" id="1050202.GCA_000384035_00511"/>
<feature type="site" description="Could be important to modulate the pK values of the two catalytic cysteine residues" evidence="3">
    <location>
        <position position="154"/>
    </location>
</feature>
<dbReference type="GO" id="GO:0005829">
    <property type="term" value="C:cytosol"/>
    <property type="evidence" value="ECO:0007669"/>
    <property type="project" value="TreeGrafter"/>
</dbReference>
<feature type="binding site" evidence="3">
    <location>
        <position position="152"/>
    </location>
    <ligand>
        <name>substrate</name>
    </ligand>
</feature>
<dbReference type="EMBL" id="PVSR01000039">
    <property type="protein sequence ID" value="PRW62195.1"/>
    <property type="molecule type" value="Genomic_DNA"/>
</dbReference>
<feature type="binding site" evidence="3">
    <location>
        <position position="6"/>
    </location>
    <ligand>
        <name>substrate</name>
    </ligand>
</feature>
<comment type="caution">
    <text evidence="5">The sequence shown here is derived from an EMBL/GenBank/DDBJ whole genome shotgun (WGS) entry which is preliminary data.</text>
</comment>
<reference evidence="5 6" key="1">
    <citation type="submission" date="2018-03" db="EMBL/GenBank/DDBJ databases">
        <title>Actinopolyspora mortivallis from Sahara, screening for active biomolecules.</title>
        <authorList>
            <person name="Selama O."/>
            <person name="Wellington E.M.H."/>
            <person name="Hacene H."/>
        </authorList>
    </citation>
    <scope>NUCLEOTIDE SEQUENCE [LARGE SCALE GENOMIC DNA]</scope>
    <source>
        <strain evidence="5 6">M5A</strain>
    </source>
</reference>
<accession>A0A2T0GSV5</accession>
<evidence type="ECO:0000313" key="6">
    <source>
        <dbReference type="Proteomes" id="UP000239352"/>
    </source>
</evidence>
<comment type="pathway">
    <text evidence="3">Amino-acid biosynthesis; L-lysine biosynthesis via DAP pathway; DL-2,6-diaminopimelate from LL-2,6-diaminopimelate: step 1/1.</text>
</comment>
<dbReference type="NCBIfam" id="TIGR00652">
    <property type="entry name" value="DapF"/>
    <property type="match status" value="1"/>
</dbReference>
<comment type="subunit">
    <text evidence="3">Homodimer.</text>
</comment>
<evidence type="ECO:0000256" key="2">
    <source>
        <dbReference type="ARBA" id="ARBA00023235"/>
    </source>
</evidence>
<keyword evidence="3" id="KW-0963">Cytoplasm</keyword>
<dbReference type="AlphaFoldDB" id="A0A2T0GSV5"/>
<name>A0A2T0GSV5_ACTMO</name>
<dbReference type="GO" id="GO:0009089">
    <property type="term" value="P:lysine biosynthetic process via diaminopimelate"/>
    <property type="evidence" value="ECO:0007669"/>
    <property type="project" value="UniProtKB-UniRule"/>
</dbReference>
<dbReference type="UniPathway" id="UPA00034">
    <property type="reaction ID" value="UER00025"/>
</dbReference>
<dbReference type="Proteomes" id="UP000239352">
    <property type="component" value="Unassembled WGS sequence"/>
</dbReference>
<protein>
    <recommendedName>
        <fullName evidence="3 4">Diaminopimelate epimerase</fullName>
        <shortName evidence="3">DAP epimerase</shortName>
        <ecNumber evidence="3 4">5.1.1.7</ecNumber>
    </recommendedName>
    <alternativeName>
        <fullName evidence="3">PLP-independent amino acid racemase</fullName>
    </alternativeName>
</protein>
<dbReference type="PANTHER" id="PTHR31689">
    <property type="entry name" value="DIAMINOPIMELATE EPIMERASE, CHLOROPLASTIC"/>
    <property type="match status" value="1"/>
</dbReference>
<evidence type="ECO:0000256" key="1">
    <source>
        <dbReference type="ARBA" id="ARBA00010219"/>
    </source>
</evidence>
<feature type="binding site" evidence="3">
    <location>
        <begin position="68"/>
        <end position="69"/>
    </location>
    <ligand>
        <name>substrate</name>
    </ligand>
</feature>
<comment type="caution">
    <text evidence="3">Lacks conserved residue(s) required for the propagation of feature annotation.</text>
</comment>
<feature type="active site" description="Proton donor" evidence="3">
    <location>
        <position position="67"/>
    </location>
</feature>
<keyword evidence="3" id="KW-0028">Amino-acid biosynthesis</keyword>
<keyword evidence="3" id="KW-0457">Lysine biosynthesis</keyword>
<dbReference type="Pfam" id="PF01678">
    <property type="entry name" value="DAP_epimerase"/>
    <property type="match status" value="2"/>
</dbReference>
<comment type="similarity">
    <text evidence="1 3">Belongs to the diaminopimelate epimerase family.</text>
</comment>
<gene>
    <name evidence="3 5" type="primary">dapF</name>
    <name evidence="5" type="ORF">CEP50_16840</name>
</gene>